<proteinExistence type="predicted"/>
<feature type="signal peptide" evidence="1">
    <location>
        <begin position="1"/>
        <end position="19"/>
    </location>
</feature>
<evidence type="ECO:0000313" key="3">
    <source>
        <dbReference type="Proteomes" id="UP000639338"/>
    </source>
</evidence>
<organism evidence="2 3">
    <name type="scientific">Aphidius gifuensis</name>
    <name type="common">Parasitoid wasp</name>
    <dbReference type="NCBI Taxonomy" id="684658"/>
    <lineage>
        <taxon>Eukaryota</taxon>
        <taxon>Metazoa</taxon>
        <taxon>Ecdysozoa</taxon>
        <taxon>Arthropoda</taxon>
        <taxon>Hexapoda</taxon>
        <taxon>Insecta</taxon>
        <taxon>Pterygota</taxon>
        <taxon>Neoptera</taxon>
        <taxon>Endopterygota</taxon>
        <taxon>Hymenoptera</taxon>
        <taxon>Apocrita</taxon>
        <taxon>Ichneumonoidea</taxon>
        <taxon>Braconidae</taxon>
        <taxon>Aphidiinae</taxon>
        <taxon>Aphidius</taxon>
    </lineage>
</organism>
<reference evidence="2 3" key="1">
    <citation type="submission" date="2020-08" db="EMBL/GenBank/DDBJ databases">
        <title>Aphidius gifuensis genome sequencing and assembly.</title>
        <authorList>
            <person name="Du Z."/>
        </authorList>
    </citation>
    <scope>NUCLEOTIDE SEQUENCE [LARGE SCALE GENOMIC DNA]</scope>
    <source>
        <strain evidence="2">YNYX2018</strain>
        <tissue evidence="2">Adults</tissue>
    </source>
</reference>
<dbReference type="AlphaFoldDB" id="A0A834Y345"/>
<dbReference type="Proteomes" id="UP000639338">
    <property type="component" value="Unassembled WGS sequence"/>
</dbReference>
<feature type="chain" id="PRO_5033021888" description="Venom protein" evidence="1">
    <location>
        <begin position="20"/>
        <end position="187"/>
    </location>
</feature>
<comment type="caution">
    <text evidence="2">The sequence shown here is derived from an EMBL/GenBank/DDBJ whole genome shotgun (WGS) entry which is preliminary data.</text>
</comment>
<evidence type="ECO:0000256" key="1">
    <source>
        <dbReference type="SAM" id="SignalP"/>
    </source>
</evidence>
<evidence type="ECO:0008006" key="4">
    <source>
        <dbReference type="Google" id="ProtNLM"/>
    </source>
</evidence>
<accession>A0A834Y345</accession>
<keyword evidence="3" id="KW-1185">Reference proteome</keyword>
<dbReference type="EMBL" id="JACMRX010000001">
    <property type="protein sequence ID" value="KAF7996189.1"/>
    <property type="molecule type" value="Genomic_DNA"/>
</dbReference>
<protein>
    <recommendedName>
        <fullName evidence="4">Venom protein</fullName>
    </recommendedName>
</protein>
<name>A0A834Y345_APHGI</name>
<sequence>MKCIIIFILLSLTSININAADEDILQESFRRALSNLRAKVAKDQHDAHVDVVKDEEEEDQEEEEAFDKSYEDIITTTKAPVTRKSSTRLKNLSTRRFFGPLPNGLMNGLSKFIPAIQKMLDNLLAMCRGTPIQGFIQFIVTMFNNFFGKINQFPVTNFGDGFQGKKLAGVPTNIPPTNIPIVNNLVV</sequence>
<keyword evidence="1" id="KW-0732">Signal</keyword>
<gene>
    <name evidence="2" type="ORF">HCN44_001821</name>
</gene>
<evidence type="ECO:0000313" key="2">
    <source>
        <dbReference type="EMBL" id="KAF7996189.1"/>
    </source>
</evidence>